<protein>
    <submittedName>
        <fullName evidence="8">ABC transporter permease</fullName>
    </submittedName>
</protein>
<feature type="transmembrane region" description="Helical" evidence="7">
    <location>
        <begin position="40"/>
        <end position="58"/>
    </location>
</feature>
<feature type="transmembrane region" description="Helical" evidence="7">
    <location>
        <begin position="167"/>
        <end position="188"/>
    </location>
</feature>
<dbReference type="EMBL" id="BNAI01000002">
    <property type="protein sequence ID" value="GHF15092.1"/>
    <property type="molecule type" value="Genomic_DNA"/>
</dbReference>
<feature type="transmembrane region" description="Helical" evidence="7">
    <location>
        <begin position="372"/>
        <end position="394"/>
    </location>
</feature>
<dbReference type="GO" id="GO:0022857">
    <property type="term" value="F:transmembrane transporter activity"/>
    <property type="evidence" value="ECO:0007669"/>
    <property type="project" value="InterPro"/>
</dbReference>
<keyword evidence="2" id="KW-1003">Cell membrane</keyword>
<keyword evidence="4 7" id="KW-1133">Transmembrane helix</keyword>
<reference evidence="8" key="2">
    <citation type="submission" date="2020-09" db="EMBL/GenBank/DDBJ databases">
        <authorList>
            <person name="Sun Q."/>
            <person name="Zhou Y."/>
        </authorList>
    </citation>
    <scope>NUCLEOTIDE SEQUENCE</scope>
    <source>
        <strain evidence="8">CGMCC 1.16548</strain>
    </source>
</reference>
<feature type="transmembrane region" description="Helical" evidence="7">
    <location>
        <begin position="248"/>
        <end position="268"/>
    </location>
</feature>
<dbReference type="RefSeq" id="WP_191282850.1">
    <property type="nucleotide sequence ID" value="NZ_BNAI01000002.1"/>
</dbReference>
<dbReference type="AlphaFoldDB" id="A0A8J3GQG1"/>
<dbReference type="InterPro" id="IPR001851">
    <property type="entry name" value="ABC_transp_permease"/>
</dbReference>
<proteinExistence type="predicted"/>
<evidence type="ECO:0000256" key="5">
    <source>
        <dbReference type="ARBA" id="ARBA00023136"/>
    </source>
</evidence>
<evidence type="ECO:0000256" key="1">
    <source>
        <dbReference type="ARBA" id="ARBA00004651"/>
    </source>
</evidence>
<dbReference type="PANTHER" id="PTHR47089:SF1">
    <property type="entry name" value="GUANOSINE ABC TRANSPORTER PERMEASE PROTEIN NUPP"/>
    <property type="match status" value="1"/>
</dbReference>
<dbReference type="Proteomes" id="UP000617531">
    <property type="component" value="Unassembled WGS sequence"/>
</dbReference>
<accession>A0A8J3GQG1</accession>
<keyword evidence="9" id="KW-1185">Reference proteome</keyword>
<feature type="compositionally biased region" description="Low complexity" evidence="6">
    <location>
        <begin position="419"/>
        <end position="434"/>
    </location>
</feature>
<dbReference type="Pfam" id="PF02653">
    <property type="entry name" value="BPD_transp_2"/>
    <property type="match status" value="1"/>
</dbReference>
<evidence type="ECO:0000256" key="4">
    <source>
        <dbReference type="ARBA" id="ARBA00022989"/>
    </source>
</evidence>
<evidence type="ECO:0000256" key="3">
    <source>
        <dbReference type="ARBA" id="ARBA00022692"/>
    </source>
</evidence>
<gene>
    <name evidence="8" type="ORF">GCM10011600_15110</name>
</gene>
<feature type="transmembrane region" description="Helical" evidence="7">
    <location>
        <begin position="296"/>
        <end position="317"/>
    </location>
</feature>
<keyword evidence="5 7" id="KW-0472">Membrane</keyword>
<feature type="transmembrane region" description="Helical" evidence="7">
    <location>
        <begin position="337"/>
        <end position="360"/>
    </location>
</feature>
<dbReference type="GO" id="GO:0005886">
    <property type="term" value="C:plasma membrane"/>
    <property type="evidence" value="ECO:0007669"/>
    <property type="project" value="UniProtKB-SubCell"/>
</dbReference>
<evidence type="ECO:0000256" key="6">
    <source>
        <dbReference type="SAM" id="MobiDB-lite"/>
    </source>
</evidence>
<evidence type="ECO:0000256" key="7">
    <source>
        <dbReference type="SAM" id="Phobius"/>
    </source>
</evidence>
<evidence type="ECO:0000256" key="2">
    <source>
        <dbReference type="ARBA" id="ARBA00022475"/>
    </source>
</evidence>
<feature type="region of interest" description="Disordered" evidence="6">
    <location>
        <begin position="417"/>
        <end position="455"/>
    </location>
</feature>
<feature type="transmembrane region" description="Helical" evidence="7">
    <location>
        <begin position="117"/>
        <end position="136"/>
    </location>
</feature>
<comment type="subcellular location">
    <subcellularLocation>
        <location evidence="1">Cell membrane</location>
        <topology evidence="1">Multi-pass membrane protein</topology>
    </subcellularLocation>
</comment>
<comment type="caution">
    <text evidence="8">The sequence shown here is derived from an EMBL/GenBank/DDBJ whole genome shotgun (WGS) entry which is preliminary data.</text>
</comment>
<sequence length="455" mass="47496">MSAPVLEPLPVDAEVDPAARKRPTAREVLSDIASGGPLRILLAVFLSLVVGSLLIVFTNEDVLDTLGYFGARPTDFFGAAGKAIGEAYAALFRGAVFNYRADSFEAAIRPLTESLRFAGPLIAAGLGIALSFRVGMFNIGGQGQMLMGAAFAGFAAANLSLPWGLHLLVAMAFGFIGAGLWAGIVGLLKAFTGAHEVIVTIMLNYIAVSLITYLMRTPVLHDMDSGNNPTARAPQPTAQLPTILGQDFSLHLGFLLCIAAVFVFWWLMERSKLGFRLRMVGLNPDAARTAGVNVKAVFIVAMVLSGLFVGLAGINQALGRTGTFGPSIDAGIGFDAITVALLGGSRAFGVLFAGLLFGAMKAAGPSMQVQDVAPEVLVVMQGLIVLFVAAPPLVRSIFRFLPEPRVVVRTSAPKRSLRATAAEAPATQAPVAQVDTAQGDGAGDSTATAKKESPL</sequence>
<organism evidence="8 9">
    <name type="scientific">Pseudolysinimonas yzui</name>
    <dbReference type="NCBI Taxonomy" id="2708254"/>
    <lineage>
        <taxon>Bacteria</taxon>
        <taxon>Bacillati</taxon>
        <taxon>Actinomycetota</taxon>
        <taxon>Actinomycetes</taxon>
        <taxon>Micrococcales</taxon>
        <taxon>Microbacteriaceae</taxon>
        <taxon>Pseudolysinimonas</taxon>
    </lineage>
</organism>
<keyword evidence="3 7" id="KW-0812">Transmembrane</keyword>
<reference evidence="8" key="1">
    <citation type="journal article" date="2014" name="Int. J. Syst. Evol. Microbiol.">
        <title>Complete genome sequence of Corynebacterium casei LMG S-19264T (=DSM 44701T), isolated from a smear-ripened cheese.</title>
        <authorList>
            <consortium name="US DOE Joint Genome Institute (JGI-PGF)"/>
            <person name="Walter F."/>
            <person name="Albersmeier A."/>
            <person name="Kalinowski J."/>
            <person name="Ruckert C."/>
        </authorList>
    </citation>
    <scope>NUCLEOTIDE SEQUENCE</scope>
    <source>
        <strain evidence="8">CGMCC 1.16548</strain>
    </source>
</reference>
<evidence type="ECO:0000313" key="9">
    <source>
        <dbReference type="Proteomes" id="UP000617531"/>
    </source>
</evidence>
<dbReference type="CDD" id="cd06580">
    <property type="entry name" value="TM_PBP1_transp_TpRbsC_like"/>
    <property type="match status" value="1"/>
</dbReference>
<feature type="transmembrane region" description="Helical" evidence="7">
    <location>
        <begin position="197"/>
        <end position="215"/>
    </location>
</feature>
<dbReference type="PANTHER" id="PTHR47089">
    <property type="entry name" value="ABC TRANSPORTER, PERMEASE PROTEIN"/>
    <property type="match status" value="1"/>
</dbReference>
<evidence type="ECO:0000313" key="8">
    <source>
        <dbReference type="EMBL" id="GHF15092.1"/>
    </source>
</evidence>
<name>A0A8J3GQG1_9MICO</name>